<dbReference type="Proteomes" id="UP000635996">
    <property type="component" value="Unassembled WGS sequence"/>
</dbReference>
<sequence length="306" mass="31773">MARAEEGTRMTSGMKPSTMAVGAAGGCGCLALPVGVTLTAAVLLIVGGLGVLLLPLVIIFMIFHGLSLSGLGSIGHVNDDLTPVEQLCENAERQRDQSDQQNAEDVGAIATGDGLGQLELSPPDADGNNGNQPCTVPENLYKSIEDAGGICDVIGPVIIAAQIQYESGFDPKYVGSNGAEGISQVPRDVFTKLMGNDADPFDPKQSIKAQGTYLCELAGQVKDLEDRNMVTGNVLDLTLAAYDVGLDAVEQAKGVPATDEAQRYITGVRTWFAPMEGIGPPPRKLADIPDLRHNGGVGPSASSSPS</sequence>
<evidence type="ECO:0000256" key="1">
    <source>
        <dbReference type="SAM" id="MobiDB-lite"/>
    </source>
</evidence>
<keyword evidence="5" id="KW-1185">Reference proteome</keyword>
<gene>
    <name evidence="4" type="ORF">HCJ95_12355</name>
</gene>
<protein>
    <submittedName>
        <fullName evidence="4">Lytic transglycosylase domain-containing protein</fullName>
    </submittedName>
</protein>
<evidence type="ECO:0000256" key="2">
    <source>
        <dbReference type="SAM" id="Phobius"/>
    </source>
</evidence>
<keyword evidence="2" id="KW-0812">Transmembrane</keyword>
<dbReference type="SUPFAM" id="SSF53955">
    <property type="entry name" value="Lysozyme-like"/>
    <property type="match status" value="1"/>
</dbReference>
<accession>A0ABX0YSJ0</accession>
<dbReference type="Gene3D" id="1.10.530.10">
    <property type="match status" value="1"/>
</dbReference>
<name>A0ABX0YSJ0_STRTL</name>
<feature type="region of interest" description="Disordered" evidence="1">
    <location>
        <begin position="279"/>
        <end position="306"/>
    </location>
</feature>
<keyword evidence="2" id="KW-0472">Membrane</keyword>
<organism evidence="4 5">
    <name type="scientific">Streptomyces thermoviolaceus subsp. thermoviolaceus</name>
    <dbReference type="NCBI Taxonomy" id="66860"/>
    <lineage>
        <taxon>Bacteria</taxon>
        <taxon>Bacillati</taxon>
        <taxon>Actinomycetota</taxon>
        <taxon>Actinomycetes</taxon>
        <taxon>Kitasatosporales</taxon>
        <taxon>Streptomycetaceae</taxon>
        <taxon>Streptomyces</taxon>
    </lineage>
</organism>
<dbReference type="InterPro" id="IPR023346">
    <property type="entry name" value="Lysozyme-like_dom_sf"/>
</dbReference>
<keyword evidence="2" id="KW-1133">Transmembrane helix</keyword>
<dbReference type="Pfam" id="PF01464">
    <property type="entry name" value="SLT"/>
    <property type="match status" value="1"/>
</dbReference>
<feature type="transmembrane region" description="Helical" evidence="2">
    <location>
        <begin position="41"/>
        <end position="63"/>
    </location>
</feature>
<evidence type="ECO:0000313" key="5">
    <source>
        <dbReference type="Proteomes" id="UP000635996"/>
    </source>
</evidence>
<evidence type="ECO:0000259" key="3">
    <source>
        <dbReference type="Pfam" id="PF01464"/>
    </source>
</evidence>
<feature type="domain" description="Transglycosylase SLT" evidence="3">
    <location>
        <begin position="156"/>
        <end position="260"/>
    </location>
</feature>
<evidence type="ECO:0000313" key="4">
    <source>
        <dbReference type="EMBL" id="NJP15063.1"/>
    </source>
</evidence>
<proteinExistence type="predicted"/>
<reference evidence="4 5" key="1">
    <citation type="submission" date="2020-03" db="EMBL/GenBank/DDBJ databases">
        <title>WGS of actinomycetes isolated from Thailand.</title>
        <authorList>
            <person name="Thawai C."/>
        </authorList>
    </citation>
    <scope>NUCLEOTIDE SEQUENCE [LARGE SCALE GENOMIC DNA]</scope>
    <source>
        <strain evidence="4 5">NBRC 13905</strain>
    </source>
</reference>
<dbReference type="CDD" id="cd00254">
    <property type="entry name" value="LT-like"/>
    <property type="match status" value="1"/>
</dbReference>
<dbReference type="EMBL" id="JAATEL010000010">
    <property type="protein sequence ID" value="NJP15063.1"/>
    <property type="molecule type" value="Genomic_DNA"/>
</dbReference>
<feature type="compositionally biased region" description="Basic and acidic residues" evidence="1">
    <location>
        <begin position="284"/>
        <end position="293"/>
    </location>
</feature>
<dbReference type="InterPro" id="IPR008258">
    <property type="entry name" value="Transglycosylase_SLT_dom_1"/>
</dbReference>
<comment type="caution">
    <text evidence="4">The sequence shown here is derived from an EMBL/GenBank/DDBJ whole genome shotgun (WGS) entry which is preliminary data.</text>
</comment>
<dbReference type="PROSITE" id="PS51257">
    <property type="entry name" value="PROKAR_LIPOPROTEIN"/>
    <property type="match status" value="1"/>
</dbReference>